<feature type="coiled-coil region" evidence="1">
    <location>
        <begin position="624"/>
        <end position="878"/>
    </location>
</feature>
<feature type="coiled-coil region" evidence="1">
    <location>
        <begin position="1191"/>
        <end position="1232"/>
    </location>
</feature>
<feature type="coiled-coil region" evidence="1">
    <location>
        <begin position="1134"/>
        <end position="1161"/>
    </location>
</feature>
<comment type="caution">
    <text evidence="3">The sequence shown here is derived from an EMBL/GenBank/DDBJ whole genome shotgun (WGS) entry which is preliminary data.</text>
</comment>
<reference evidence="3" key="1">
    <citation type="submission" date="2021-01" db="EMBL/GenBank/DDBJ databases">
        <authorList>
            <consortium name="Genoscope - CEA"/>
            <person name="William W."/>
        </authorList>
    </citation>
    <scope>NUCLEOTIDE SEQUENCE</scope>
</reference>
<feature type="coiled-coil region" evidence="1">
    <location>
        <begin position="232"/>
        <end position="375"/>
    </location>
</feature>
<accession>A0A8S1XE22</accession>
<dbReference type="OrthoDB" id="312339at2759"/>
<feature type="compositionally biased region" description="Basic and acidic residues" evidence="2">
    <location>
        <begin position="592"/>
        <end position="603"/>
    </location>
</feature>
<gene>
    <name evidence="3" type="ORF">POCTA_138.1.T1180110</name>
</gene>
<evidence type="ECO:0000256" key="1">
    <source>
        <dbReference type="SAM" id="Coils"/>
    </source>
</evidence>
<keyword evidence="4" id="KW-1185">Reference proteome</keyword>
<keyword evidence="1" id="KW-0175">Coiled coil</keyword>
<proteinExistence type="predicted"/>
<evidence type="ECO:0000256" key="2">
    <source>
        <dbReference type="SAM" id="MobiDB-lite"/>
    </source>
</evidence>
<feature type="region of interest" description="Disordered" evidence="2">
    <location>
        <begin position="1"/>
        <end position="20"/>
    </location>
</feature>
<dbReference type="OMA" id="AHEERDT"/>
<dbReference type="Proteomes" id="UP000683925">
    <property type="component" value="Unassembled WGS sequence"/>
</dbReference>
<dbReference type="EMBL" id="CAJJDP010000118">
    <property type="protein sequence ID" value="CAD8199032.1"/>
    <property type="molecule type" value="Genomic_DNA"/>
</dbReference>
<evidence type="ECO:0000313" key="3">
    <source>
        <dbReference type="EMBL" id="CAD8199032.1"/>
    </source>
</evidence>
<feature type="region of interest" description="Disordered" evidence="2">
    <location>
        <begin position="583"/>
        <end position="603"/>
    </location>
</feature>
<dbReference type="AlphaFoldDB" id="A0A8S1XE22"/>
<evidence type="ECO:0000313" key="4">
    <source>
        <dbReference type="Proteomes" id="UP000683925"/>
    </source>
</evidence>
<protein>
    <submittedName>
        <fullName evidence="3">Uncharacterized protein</fullName>
    </submittedName>
</protein>
<feature type="coiled-coil region" evidence="1">
    <location>
        <begin position="925"/>
        <end position="1073"/>
    </location>
</feature>
<sequence length="1243" mass="147921">MQSFRNATIQQERPRGGSVNAKSFLKNAQNNNKGEQQSFLLQANNSKKTFESQMPSKNQSSQHDLHLSYLNNLQSTEKLIKNQKFSTLTQKFSTQNLKYLSPSNGNTSKIDMPSDNKQLLIQTARVNSLLQEISDIKLQNEKVKQFYQSQIHNLQNTQDQLKIENISLSNAIKGLTQQLSDARQIMQRIYKQTDLQELNNSFDYIDFNNNSNIQKAFYQFQSEIFQFIFEYQNQTNQKIQQKQQQLNKINIKLNQIIQKQKGYDHKCIINELQVTNNNLLNQLKSQEVQLKLFLQKSPDQITYQLEEQINEFKKHHQTIINNLEQEKEIAVEQEAQLKKEFQKRIQKLEQELSVLLDENQRKEQLISELNDLNQSKVLQMQKQEEISQLTNKLQEGLKIQVNLNDQIVVLKQNCNSLLNDFEKQQFEISKLQKEKQYFQTQFEDQLNQNMELMKQQQLQNENHQIQLTSLNNEWQQQNYALSEKLKINETKFNKLQENHNILDKQKQELENFLKQYQNESNKFKDQVDQIQQFQLKINKQNQTIQNLIQQNQSYENMINKNASEKKVLEQQIVELKQNNQCISSNKQQVQPKDNKNEDEQSEIKTRQIENCELQRQIKQEHVNQQQLKTQISSLQNDITLYQLQKTQLEQQLDLQQKNNSELLTQMEELTQNNLDQQEQQADEWKNQYNMLSKKQNQSDQNLNQALQINEKLRVRVLELEQKFEEEMDRNQQLVEESKKYSIDSKQKDVEICQFKLQIQMLTQQLHNLEKEKAELKVNQSNDRQNGYVQVIKEYQNQTSHLEYENQELQEQLKLQSNAYNQELEQCQLKIQQNENEAKENLNNQKHLSDRLQETLKNLEQIQQQLLDEQLKSQQLMKQLSSISENKSSSQPNQDFMDLFDVQQSPRGQQIGTVQLPETNYSEEQISILSQQLHLLQQQIKQLNESLEEKDILINEINQQKFLIENSWNRSQEKITKLESEIFEQKQVLQRLDQSSKDINHYQQKISNQQKIIQSLQNQIEKLQIEFQEQENNLKILRTIKEQSEEQVANKELIEQKDEEILKLQEELKNIYQKVELRMNKSVISNGSKRSQNIVKFEQFADLDENDVSVESNDEEQILEKLNLQKIVKENCDKMILTQQELKQKEQEILDLKEEVNRLKGQQINQSLNSQGADHKNKENNNDMIQKQQYEILDLQKEVEIQNQMIQQLLDEKRLLEEIIQTQQNNNQSIKEQSQFDQINDWFN</sequence>
<name>A0A8S1XE22_PAROT</name>
<feature type="compositionally biased region" description="Polar residues" evidence="2">
    <location>
        <begin position="1"/>
        <end position="11"/>
    </location>
</feature>
<organism evidence="3 4">
    <name type="scientific">Paramecium octaurelia</name>
    <dbReference type="NCBI Taxonomy" id="43137"/>
    <lineage>
        <taxon>Eukaryota</taxon>
        <taxon>Sar</taxon>
        <taxon>Alveolata</taxon>
        <taxon>Ciliophora</taxon>
        <taxon>Intramacronucleata</taxon>
        <taxon>Oligohymenophorea</taxon>
        <taxon>Peniculida</taxon>
        <taxon>Parameciidae</taxon>
        <taxon>Paramecium</taxon>
    </lineage>
</organism>